<dbReference type="RefSeq" id="WP_188587900.1">
    <property type="nucleotide sequence ID" value="NZ_BMGC01000034.1"/>
</dbReference>
<keyword evidence="1" id="KW-0805">Transcription regulation</keyword>
<accession>A0A916TG23</accession>
<dbReference type="Pfam" id="PF13377">
    <property type="entry name" value="Peripla_BP_3"/>
    <property type="match status" value="1"/>
</dbReference>
<dbReference type="PANTHER" id="PTHR30146:SF153">
    <property type="entry name" value="LACTOSE OPERON REPRESSOR"/>
    <property type="match status" value="1"/>
</dbReference>
<dbReference type="SMART" id="SM00354">
    <property type="entry name" value="HTH_LACI"/>
    <property type="match status" value="1"/>
</dbReference>
<organism evidence="5 6">
    <name type="scientific">Gordonia jinhuaensis</name>
    <dbReference type="NCBI Taxonomy" id="1517702"/>
    <lineage>
        <taxon>Bacteria</taxon>
        <taxon>Bacillati</taxon>
        <taxon>Actinomycetota</taxon>
        <taxon>Actinomycetes</taxon>
        <taxon>Mycobacteriales</taxon>
        <taxon>Gordoniaceae</taxon>
        <taxon>Gordonia</taxon>
    </lineage>
</organism>
<gene>
    <name evidence="5" type="ORF">GCM10011489_33330</name>
</gene>
<evidence type="ECO:0000256" key="3">
    <source>
        <dbReference type="ARBA" id="ARBA00023163"/>
    </source>
</evidence>
<dbReference type="Proteomes" id="UP000621454">
    <property type="component" value="Unassembled WGS sequence"/>
</dbReference>
<dbReference type="PANTHER" id="PTHR30146">
    <property type="entry name" value="LACI-RELATED TRANSCRIPTIONAL REPRESSOR"/>
    <property type="match status" value="1"/>
</dbReference>
<dbReference type="InterPro" id="IPR028082">
    <property type="entry name" value="Peripla_BP_I"/>
</dbReference>
<dbReference type="CDD" id="cd01392">
    <property type="entry name" value="HTH_LacI"/>
    <property type="match status" value="1"/>
</dbReference>
<keyword evidence="3" id="KW-0804">Transcription</keyword>
<comment type="caution">
    <text evidence="5">The sequence shown here is derived from an EMBL/GenBank/DDBJ whole genome shotgun (WGS) entry which is preliminary data.</text>
</comment>
<dbReference type="Gene3D" id="1.10.260.40">
    <property type="entry name" value="lambda repressor-like DNA-binding domains"/>
    <property type="match status" value="1"/>
</dbReference>
<feature type="domain" description="HTH lacI-type" evidence="4">
    <location>
        <begin position="11"/>
        <end position="65"/>
    </location>
</feature>
<proteinExistence type="predicted"/>
<dbReference type="EMBL" id="BMGC01000034">
    <property type="protein sequence ID" value="GGB43160.1"/>
    <property type="molecule type" value="Genomic_DNA"/>
</dbReference>
<evidence type="ECO:0000259" key="4">
    <source>
        <dbReference type="PROSITE" id="PS50932"/>
    </source>
</evidence>
<dbReference type="GO" id="GO:0000976">
    <property type="term" value="F:transcription cis-regulatory region binding"/>
    <property type="evidence" value="ECO:0007669"/>
    <property type="project" value="TreeGrafter"/>
</dbReference>
<dbReference type="InterPro" id="IPR010982">
    <property type="entry name" value="Lambda_DNA-bd_dom_sf"/>
</dbReference>
<evidence type="ECO:0000256" key="1">
    <source>
        <dbReference type="ARBA" id="ARBA00023015"/>
    </source>
</evidence>
<dbReference type="InterPro" id="IPR046335">
    <property type="entry name" value="LacI/GalR-like_sensor"/>
</dbReference>
<keyword evidence="2" id="KW-0238">DNA-binding</keyword>
<evidence type="ECO:0000256" key="2">
    <source>
        <dbReference type="ARBA" id="ARBA00023125"/>
    </source>
</evidence>
<evidence type="ECO:0000313" key="5">
    <source>
        <dbReference type="EMBL" id="GGB43160.1"/>
    </source>
</evidence>
<sequence length="337" mass="35754">MSGGNSVAGRPTIRDVAAASGVSVGTVSQALNGKGRMDEKTRVRIREAASRLGYVPNPRARALRTGATNTIGLVASLLRSEETTPQSGMSWYLRTAVAAAQESLAAGYALTLVPPRGPHGWVQEFAVDGVLVIDPDPDDDQLSTLRGRGLPVVVISGDPEQTDVTTVSIDWRSAVDLVAAHVAERGAHHLGLIIDSSERQTARGTERAYRDWCAHQGVPPRIAVARLGEGFAQAGEVACAELCDEYPEVDAIYAPLDTVAAGAWRYLAAADRAGSGRRVHLVTSEGQVARTHTPPLTGVDTRREELAVTATRLLLDQIRTGTPGESVVFETGLVVRD</sequence>
<dbReference type="Gene3D" id="3.40.50.2300">
    <property type="match status" value="2"/>
</dbReference>
<reference evidence="5" key="1">
    <citation type="journal article" date="2014" name="Int. J. Syst. Evol. Microbiol.">
        <title>Complete genome sequence of Corynebacterium casei LMG S-19264T (=DSM 44701T), isolated from a smear-ripened cheese.</title>
        <authorList>
            <consortium name="US DOE Joint Genome Institute (JGI-PGF)"/>
            <person name="Walter F."/>
            <person name="Albersmeier A."/>
            <person name="Kalinowski J."/>
            <person name="Ruckert C."/>
        </authorList>
    </citation>
    <scope>NUCLEOTIDE SEQUENCE</scope>
    <source>
        <strain evidence="5">CGMCC 1.12827</strain>
    </source>
</reference>
<name>A0A916TG23_9ACTN</name>
<evidence type="ECO:0000313" key="6">
    <source>
        <dbReference type="Proteomes" id="UP000621454"/>
    </source>
</evidence>
<dbReference type="SUPFAM" id="SSF53822">
    <property type="entry name" value="Periplasmic binding protein-like I"/>
    <property type="match status" value="1"/>
</dbReference>
<dbReference type="InterPro" id="IPR000843">
    <property type="entry name" value="HTH_LacI"/>
</dbReference>
<reference evidence="5" key="2">
    <citation type="submission" date="2020-09" db="EMBL/GenBank/DDBJ databases">
        <authorList>
            <person name="Sun Q."/>
            <person name="Zhou Y."/>
        </authorList>
    </citation>
    <scope>NUCLEOTIDE SEQUENCE</scope>
    <source>
        <strain evidence="5">CGMCC 1.12827</strain>
    </source>
</reference>
<protein>
    <submittedName>
        <fullName evidence="5">LacI family transcriptional regulator</fullName>
    </submittedName>
</protein>
<dbReference type="SUPFAM" id="SSF47413">
    <property type="entry name" value="lambda repressor-like DNA-binding domains"/>
    <property type="match status" value="1"/>
</dbReference>
<dbReference type="PROSITE" id="PS50932">
    <property type="entry name" value="HTH_LACI_2"/>
    <property type="match status" value="1"/>
</dbReference>
<dbReference type="Pfam" id="PF00356">
    <property type="entry name" value="LacI"/>
    <property type="match status" value="1"/>
</dbReference>
<dbReference type="AlphaFoldDB" id="A0A916TG23"/>
<dbReference type="GO" id="GO:0003700">
    <property type="term" value="F:DNA-binding transcription factor activity"/>
    <property type="evidence" value="ECO:0007669"/>
    <property type="project" value="TreeGrafter"/>
</dbReference>
<keyword evidence="6" id="KW-1185">Reference proteome</keyword>
<dbReference type="PROSITE" id="PS00356">
    <property type="entry name" value="HTH_LACI_1"/>
    <property type="match status" value="1"/>
</dbReference>